<proteinExistence type="predicted"/>
<name>A0A975D9W4_9GAMM</name>
<gene>
    <name evidence="2" type="ORF">J1N51_08935</name>
</gene>
<evidence type="ECO:0000313" key="2">
    <source>
        <dbReference type="EMBL" id="QTH62889.1"/>
    </source>
</evidence>
<dbReference type="SUPFAM" id="SSF48452">
    <property type="entry name" value="TPR-like"/>
    <property type="match status" value="1"/>
</dbReference>
<organism evidence="2 3">
    <name type="scientific">Psychrosphaera ytuae</name>
    <dbReference type="NCBI Taxonomy" id="2820710"/>
    <lineage>
        <taxon>Bacteria</taxon>
        <taxon>Pseudomonadati</taxon>
        <taxon>Pseudomonadota</taxon>
        <taxon>Gammaproteobacteria</taxon>
        <taxon>Alteromonadales</taxon>
        <taxon>Pseudoalteromonadaceae</taxon>
        <taxon>Psychrosphaera</taxon>
    </lineage>
</organism>
<feature type="chain" id="PRO_5037007941" description="Tetratricopeptide repeat protein" evidence="1">
    <location>
        <begin position="21"/>
        <end position="376"/>
    </location>
</feature>
<evidence type="ECO:0000313" key="3">
    <source>
        <dbReference type="Proteomes" id="UP000682739"/>
    </source>
</evidence>
<dbReference type="Proteomes" id="UP000682739">
    <property type="component" value="Chromosome"/>
</dbReference>
<evidence type="ECO:0000256" key="1">
    <source>
        <dbReference type="SAM" id="SignalP"/>
    </source>
</evidence>
<sequence length="376" mass="42097">MKFYHLIPVFVFFTVTCVSAKFTLSDSTSEKTSSVPALDDVIAKTSQSAALYKSQHELDLAQISELLNSSATVGNSEANMGLLKKTLSKAFQTNTSTEVRYLYAKVLQKEHAFDGALAVLELAPEPEQIDVNSYLLAANLYMTKGEFAKAKRLCLMLLGVASLEVAATCAIDAESHTGNAQKSFNGLKRITANKPLSFNSRHVLAELALRTNQPEQTLHYLRDIDLTSAPVSLVVLWSDAQLALDNFHEVLTVVPQLVREHSDLEDALLLRLAIAEAKVDKSQTWQSRMQARVQLREQRQDSFHASDLALYYLELTNNKEKARYWAEINWQQAKLDQDRLLLQRVNASYPNYSTTYEDKSDSNNVILKTISKESGE</sequence>
<dbReference type="EMBL" id="CP072110">
    <property type="protein sequence ID" value="QTH62889.1"/>
    <property type="molecule type" value="Genomic_DNA"/>
</dbReference>
<evidence type="ECO:0008006" key="4">
    <source>
        <dbReference type="Google" id="ProtNLM"/>
    </source>
</evidence>
<accession>A0A975D9W4</accession>
<dbReference type="RefSeq" id="WP_208830534.1">
    <property type="nucleotide sequence ID" value="NZ_CP072110.1"/>
</dbReference>
<dbReference type="KEGG" id="psym:J1N51_08935"/>
<dbReference type="InterPro" id="IPR011990">
    <property type="entry name" value="TPR-like_helical_dom_sf"/>
</dbReference>
<keyword evidence="3" id="KW-1185">Reference proteome</keyword>
<keyword evidence="1" id="KW-0732">Signal</keyword>
<protein>
    <recommendedName>
        <fullName evidence="4">Tetratricopeptide repeat protein</fullName>
    </recommendedName>
</protein>
<reference evidence="2" key="1">
    <citation type="submission" date="2021-03" db="EMBL/GenBank/DDBJ databases">
        <title>Description of Psychrosphaera ytuae sp. nov. isolated from deep sea sediment of South China Sea.</title>
        <authorList>
            <person name="Zhang J."/>
            <person name="Xu X.-D."/>
        </authorList>
    </citation>
    <scope>NUCLEOTIDE SEQUENCE</scope>
    <source>
        <strain evidence="2">MTZ26</strain>
    </source>
</reference>
<dbReference type="Gene3D" id="1.25.40.10">
    <property type="entry name" value="Tetratricopeptide repeat domain"/>
    <property type="match status" value="1"/>
</dbReference>
<feature type="signal peptide" evidence="1">
    <location>
        <begin position="1"/>
        <end position="20"/>
    </location>
</feature>
<dbReference type="AlphaFoldDB" id="A0A975D9W4"/>